<dbReference type="PANTHER" id="PTHR30283:SF4">
    <property type="entry name" value="PEROXIDE STRESS RESISTANCE PROTEIN YAAA"/>
    <property type="match status" value="1"/>
</dbReference>
<dbReference type="InterPro" id="IPR005583">
    <property type="entry name" value="YaaA"/>
</dbReference>
<gene>
    <name evidence="2" type="primary">yaaA</name>
    <name evidence="2" type="ORF">ACFOLH_19380</name>
</gene>
<dbReference type="RefSeq" id="WP_376985793.1">
    <property type="nucleotide sequence ID" value="NZ_JBHRWW010000028.1"/>
</dbReference>
<feature type="compositionally biased region" description="Gly residues" evidence="1">
    <location>
        <begin position="154"/>
        <end position="195"/>
    </location>
</feature>
<organism evidence="2 3">
    <name type="scientific">Aquipuribacter hungaricus</name>
    <dbReference type="NCBI Taxonomy" id="545624"/>
    <lineage>
        <taxon>Bacteria</taxon>
        <taxon>Bacillati</taxon>
        <taxon>Actinomycetota</taxon>
        <taxon>Actinomycetes</taxon>
        <taxon>Micrococcales</taxon>
        <taxon>Intrasporangiaceae</taxon>
        <taxon>Aquipuribacter</taxon>
    </lineage>
</organism>
<dbReference type="EMBL" id="JBHRWW010000028">
    <property type="protein sequence ID" value="MFC3690516.1"/>
    <property type="molecule type" value="Genomic_DNA"/>
</dbReference>
<proteinExistence type="predicted"/>
<reference evidence="3" key="1">
    <citation type="journal article" date="2019" name="Int. J. Syst. Evol. Microbiol.">
        <title>The Global Catalogue of Microorganisms (GCM) 10K type strain sequencing project: providing services to taxonomists for standard genome sequencing and annotation.</title>
        <authorList>
            <consortium name="The Broad Institute Genomics Platform"/>
            <consortium name="The Broad Institute Genome Sequencing Center for Infectious Disease"/>
            <person name="Wu L."/>
            <person name="Ma J."/>
        </authorList>
    </citation>
    <scope>NUCLEOTIDE SEQUENCE [LARGE SCALE GENOMIC DNA]</scope>
    <source>
        <strain evidence="3">NCAIM B.02333</strain>
    </source>
</reference>
<evidence type="ECO:0000313" key="2">
    <source>
        <dbReference type="EMBL" id="MFC3690516.1"/>
    </source>
</evidence>
<feature type="region of interest" description="Disordered" evidence="1">
    <location>
        <begin position="154"/>
        <end position="201"/>
    </location>
</feature>
<evidence type="ECO:0000256" key="1">
    <source>
        <dbReference type="SAM" id="MobiDB-lite"/>
    </source>
</evidence>
<dbReference type="Proteomes" id="UP001595685">
    <property type="component" value="Unassembled WGS sequence"/>
</dbReference>
<evidence type="ECO:0000313" key="3">
    <source>
        <dbReference type="Proteomes" id="UP001595685"/>
    </source>
</evidence>
<comment type="caution">
    <text evidence="2">The sequence shown here is derived from an EMBL/GenBank/DDBJ whole genome shotgun (WGS) entry which is preliminary data.</text>
</comment>
<accession>A0ABV7WNC1</accession>
<sequence length="201" mass="19552">MLLLLPPSEGKTPAPRGARPLDLHGLSRPGLTAAREQVLDALAAVSAGPDAMRVLGVGPSLAAEVARNTRLRTAPATDMSRVYSGVLFAALGLADLDATARRRARAHVVVVSALWGALSPGDRVPAYRLAMGTTLPGIGPLAAHWRGPLAAALGGGGQGGDGHGGEGQGGDGLGGAAGGGLGGPGGPGGGGGQGGRRGHRG</sequence>
<feature type="region of interest" description="Disordered" evidence="1">
    <location>
        <begin position="1"/>
        <end position="22"/>
    </location>
</feature>
<feature type="non-terminal residue" evidence="2">
    <location>
        <position position="201"/>
    </location>
</feature>
<keyword evidence="3" id="KW-1185">Reference proteome</keyword>
<name>A0ABV7WNC1_9MICO</name>
<protein>
    <submittedName>
        <fullName evidence="2">Peroxide stress protein YaaA</fullName>
    </submittedName>
</protein>
<dbReference type="Pfam" id="PF03883">
    <property type="entry name" value="H2O2_YaaD"/>
    <property type="match status" value="1"/>
</dbReference>
<dbReference type="PANTHER" id="PTHR30283">
    <property type="entry name" value="PEROXIDE STRESS RESPONSE PROTEIN YAAA"/>
    <property type="match status" value="1"/>
</dbReference>